<evidence type="ECO:0000256" key="7">
    <source>
        <dbReference type="ARBA" id="ARBA00023136"/>
    </source>
</evidence>
<keyword evidence="8" id="KW-0143">Chaperone</keyword>
<keyword evidence="14" id="KW-1185">Reference proteome</keyword>
<keyword evidence="7 11" id="KW-0472">Membrane</keyword>
<keyword evidence="3" id="KW-1003">Cell membrane</keyword>
<dbReference type="Proteomes" id="UP000295681">
    <property type="component" value="Unassembled WGS sequence"/>
</dbReference>
<dbReference type="STRING" id="907931.GCA_000165675_00199"/>
<keyword evidence="4 9" id="KW-0812">Transmembrane</keyword>
<evidence type="ECO:0000256" key="5">
    <source>
        <dbReference type="ARBA" id="ARBA00022927"/>
    </source>
</evidence>
<name>A0A4R5NB41_9LACO</name>
<organism evidence="13 14">
    <name type="scientific">Leuconostoc fallax</name>
    <dbReference type="NCBI Taxonomy" id="1251"/>
    <lineage>
        <taxon>Bacteria</taxon>
        <taxon>Bacillati</taxon>
        <taxon>Bacillota</taxon>
        <taxon>Bacilli</taxon>
        <taxon>Lactobacillales</taxon>
        <taxon>Lactobacillaceae</taxon>
        <taxon>Leuconostoc</taxon>
    </lineage>
</organism>
<comment type="similarity">
    <text evidence="9">Belongs to the OXA1/ALB3/YidC family.</text>
</comment>
<keyword evidence="6 11" id="KW-1133">Transmembrane helix</keyword>
<feature type="transmembrane region" description="Helical" evidence="11">
    <location>
        <begin position="55"/>
        <end position="75"/>
    </location>
</feature>
<feature type="transmembrane region" description="Helical" evidence="11">
    <location>
        <begin position="7"/>
        <end position="24"/>
    </location>
</feature>
<dbReference type="InterPro" id="IPR028055">
    <property type="entry name" value="YidC/Oxa/ALB_C"/>
</dbReference>
<sequence>MKQLKRVLTIIFVIFDIILITGGYDQHSRMYRWIGHPLADIMTSIANFVGGTNGIGWAIIIITAVLRLILLPFFLNQQKASTINQIKMQQLKPEIDKLQAITRKAGTQQEQQQASMAMMSLYRENNVSLTGGISFLTMAMQVPVFSGLYSAILHSPSLRDATFFGFNLNQSQIVFSVIAGLIYLAQAWLMAKHLPEEQRKASSAMMYISPIMIFAFSMYASGAIGLYFIVGGIFLLFQSAINHLQRPAMEEKVSKEFKVEKTAEDLLQSAAKKVPVTQPNSDVNEEQDDHTTPTNNKHGRNSGKQNRNQNKDN</sequence>
<dbReference type="GO" id="GO:0015031">
    <property type="term" value="P:protein transport"/>
    <property type="evidence" value="ECO:0007669"/>
    <property type="project" value="UniProtKB-KW"/>
</dbReference>
<gene>
    <name evidence="13" type="ORF">C5L23_001154</name>
</gene>
<evidence type="ECO:0000313" key="14">
    <source>
        <dbReference type="Proteomes" id="UP000295681"/>
    </source>
</evidence>
<evidence type="ECO:0000256" key="3">
    <source>
        <dbReference type="ARBA" id="ARBA00022475"/>
    </source>
</evidence>
<accession>A0A4R5NB41</accession>
<evidence type="ECO:0000256" key="4">
    <source>
        <dbReference type="ARBA" id="ARBA00022692"/>
    </source>
</evidence>
<evidence type="ECO:0000259" key="12">
    <source>
        <dbReference type="Pfam" id="PF02096"/>
    </source>
</evidence>
<evidence type="ECO:0000256" key="9">
    <source>
        <dbReference type="RuleBase" id="RU003945"/>
    </source>
</evidence>
<evidence type="ECO:0000256" key="10">
    <source>
        <dbReference type="SAM" id="MobiDB-lite"/>
    </source>
</evidence>
<dbReference type="PANTHER" id="PTHR12428:SF65">
    <property type="entry name" value="CYTOCHROME C OXIDASE ASSEMBLY PROTEIN COX18, MITOCHONDRIAL"/>
    <property type="match status" value="1"/>
</dbReference>
<feature type="transmembrane region" description="Helical" evidence="11">
    <location>
        <begin position="211"/>
        <end position="237"/>
    </location>
</feature>
<keyword evidence="5" id="KW-0653">Protein transport</keyword>
<protein>
    <recommendedName>
        <fullName evidence="12">Membrane insertase YidC/Oxa/ALB C-terminal domain-containing protein</fullName>
    </recommendedName>
</protein>
<dbReference type="GO" id="GO:0051205">
    <property type="term" value="P:protein insertion into membrane"/>
    <property type="evidence" value="ECO:0007669"/>
    <property type="project" value="TreeGrafter"/>
</dbReference>
<dbReference type="NCBIfam" id="TIGR03592">
    <property type="entry name" value="yidC_oxa1_cterm"/>
    <property type="match status" value="1"/>
</dbReference>
<feature type="transmembrane region" description="Helical" evidence="11">
    <location>
        <begin position="127"/>
        <end position="152"/>
    </location>
</feature>
<comment type="caution">
    <text evidence="13">The sequence shown here is derived from an EMBL/GenBank/DDBJ whole genome shotgun (WGS) entry which is preliminary data.</text>
</comment>
<dbReference type="GO" id="GO:0005886">
    <property type="term" value="C:plasma membrane"/>
    <property type="evidence" value="ECO:0007669"/>
    <property type="project" value="UniProtKB-SubCell"/>
</dbReference>
<dbReference type="EMBL" id="PUFI01000005">
    <property type="protein sequence ID" value="TDG69692.1"/>
    <property type="molecule type" value="Genomic_DNA"/>
</dbReference>
<feature type="domain" description="Membrane insertase YidC/Oxa/ALB C-terminal" evidence="12">
    <location>
        <begin position="56"/>
        <end position="241"/>
    </location>
</feature>
<evidence type="ECO:0000256" key="2">
    <source>
        <dbReference type="ARBA" id="ARBA00022448"/>
    </source>
</evidence>
<dbReference type="PANTHER" id="PTHR12428">
    <property type="entry name" value="OXA1"/>
    <property type="match status" value="1"/>
</dbReference>
<dbReference type="GO" id="GO:0032977">
    <property type="term" value="F:membrane insertase activity"/>
    <property type="evidence" value="ECO:0007669"/>
    <property type="project" value="InterPro"/>
</dbReference>
<reference evidence="13 14" key="1">
    <citation type="journal article" date="2019" name="Appl. Microbiol. Biotechnol.">
        <title>Uncovering carbohydrate metabolism through a genotype-phenotype association study of 56 lactic acid bacteria genomes.</title>
        <authorList>
            <person name="Buron-Moles G."/>
            <person name="Chailyan A."/>
            <person name="Dolejs I."/>
            <person name="Forster J."/>
            <person name="Miks M.H."/>
        </authorList>
    </citation>
    <scope>NUCLEOTIDE SEQUENCE [LARGE SCALE GENOMIC DNA]</scope>
    <source>
        <strain evidence="13 14">ATCC 700006</strain>
    </source>
</reference>
<dbReference type="InterPro" id="IPR047196">
    <property type="entry name" value="YidC_ALB_C"/>
</dbReference>
<dbReference type="AlphaFoldDB" id="A0A4R5NB41"/>
<keyword evidence="2" id="KW-0813">Transport</keyword>
<evidence type="ECO:0000313" key="13">
    <source>
        <dbReference type="EMBL" id="TDG69692.1"/>
    </source>
</evidence>
<dbReference type="RefSeq" id="WP_010008687.1">
    <property type="nucleotide sequence ID" value="NZ_JAGYGP010000001.1"/>
</dbReference>
<dbReference type="Pfam" id="PF02096">
    <property type="entry name" value="60KD_IMP"/>
    <property type="match status" value="1"/>
</dbReference>
<evidence type="ECO:0000256" key="1">
    <source>
        <dbReference type="ARBA" id="ARBA00004651"/>
    </source>
</evidence>
<feature type="region of interest" description="Disordered" evidence="10">
    <location>
        <begin position="269"/>
        <end position="313"/>
    </location>
</feature>
<evidence type="ECO:0000256" key="8">
    <source>
        <dbReference type="ARBA" id="ARBA00023186"/>
    </source>
</evidence>
<feature type="compositionally biased region" description="Polar residues" evidence="10">
    <location>
        <begin position="292"/>
        <end position="313"/>
    </location>
</feature>
<feature type="transmembrane region" description="Helical" evidence="11">
    <location>
        <begin position="172"/>
        <end position="191"/>
    </location>
</feature>
<comment type="subcellular location">
    <subcellularLocation>
        <location evidence="1">Cell membrane</location>
        <topology evidence="1">Multi-pass membrane protein</topology>
    </subcellularLocation>
    <subcellularLocation>
        <location evidence="9">Membrane</location>
        <topology evidence="9">Multi-pass membrane protein</topology>
    </subcellularLocation>
</comment>
<evidence type="ECO:0000256" key="11">
    <source>
        <dbReference type="SAM" id="Phobius"/>
    </source>
</evidence>
<evidence type="ECO:0000256" key="6">
    <source>
        <dbReference type="ARBA" id="ARBA00022989"/>
    </source>
</evidence>
<dbReference type="InterPro" id="IPR001708">
    <property type="entry name" value="YidC/ALB3/OXA1/COX18"/>
</dbReference>
<proteinExistence type="inferred from homology"/>
<dbReference type="CDD" id="cd20070">
    <property type="entry name" value="5TM_YidC_Alb3"/>
    <property type="match status" value="1"/>
</dbReference>